<reference evidence="1" key="2">
    <citation type="submission" date="2018-05" db="EMBL/GenBank/DDBJ databases">
        <title>OmerRS3 (Oryza meridionalis Reference Sequence Version 3).</title>
        <authorList>
            <person name="Zhang J."/>
            <person name="Kudrna D."/>
            <person name="Lee S."/>
            <person name="Talag J."/>
            <person name="Welchert J."/>
            <person name="Wing R.A."/>
        </authorList>
    </citation>
    <scope>NUCLEOTIDE SEQUENCE [LARGE SCALE GENOMIC DNA]</scope>
    <source>
        <strain evidence="1">cv. OR44</strain>
    </source>
</reference>
<dbReference type="HOGENOM" id="CLU_2889648_0_0_1"/>
<accession>A0A0E0EK34</accession>
<dbReference type="AlphaFoldDB" id="A0A0E0EK34"/>
<reference evidence="1" key="1">
    <citation type="submission" date="2015-04" db="UniProtKB">
        <authorList>
            <consortium name="EnsemblPlants"/>
        </authorList>
    </citation>
    <scope>IDENTIFICATION</scope>
</reference>
<keyword evidence="2" id="KW-1185">Reference proteome</keyword>
<evidence type="ECO:0000313" key="1">
    <source>
        <dbReference type="EnsemblPlants" id="OMERI08G08550.1"/>
    </source>
</evidence>
<organism evidence="1">
    <name type="scientific">Oryza meridionalis</name>
    <dbReference type="NCBI Taxonomy" id="40149"/>
    <lineage>
        <taxon>Eukaryota</taxon>
        <taxon>Viridiplantae</taxon>
        <taxon>Streptophyta</taxon>
        <taxon>Embryophyta</taxon>
        <taxon>Tracheophyta</taxon>
        <taxon>Spermatophyta</taxon>
        <taxon>Magnoliopsida</taxon>
        <taxon>Liliopsida</taxon>
        <taxon>Poales</taxon>
        <taxon>Poaceae</taxon>
        <taxon>BOP clade</taxon>
        <taxon>Oryzoideae</taxon>
        <taxon>Oryzeae</taxon>
        <taxon>Oryzinae</taxon>
        <taxon>Oryza</taxon>
    </lineage>
</organism>
<dbReference type="EnsemblPlants" id="OMERI08G08550.1">
    <property type="protein sequence ID" value="OMERI08G08550.1"/>
    <property type="gene ID" value="OMERI08G08550"/>
</dbReference>
<dbReference type="Gramene" id="OMERI08G08550.1">
    <property type="protein sequence ID" value="OMERI08G08550.1"/>
    <property type="gene ID" value="OMERI08G08550"/>
</dbReference>
<evidence type="ECO:0000313" key="2">
    <source>
        <dbReference type="Proteomes" id="UP000008021"/>
    </source>
</evidence>
<sequence>MPLSYPQPPCHNRWIEQSSIPFPLPNGNKYVSIRVEVPLQVCWYDCRYNLLFVQLYMCAIFLS</sequence>
<dbReference type="Proteomes" id="UP000008021">
    <property type="component" value="Chromosome 8"/>
</dbReference>
<name>A0A0E0EK34_9ORYZ</name>
<proteinExistence type="predicted"/>
<protein>
    <submittedName>
        <fullName evidence="1">Uncharacterized protein</fullName>
    </submittedName>
</protein>